<keyword evidence="20" id="KW-1185">Reference proteome</keyword>
<reference evidence="20" key="1">
    <citation type="journal article" date="2019" name="Int. J. Syst. Evol. Microbiol.">
        <title>The Global Catalogue of Microorganisms (GCM) 10K type strain sequencing project: providing services to taxonomists for standard genome sequencing and annotation.</title>
        <authorList>
            <consortium name="The Broad Institute Genomics Platform"/>
            <consortium name="The Broad Institute Genome Sequencing Center for Infectious Disease"/>
            <person name="Wu L."/>
            <person name="Ma J."/>
        </authorList>
    </citation>
    <scope>NUCLEOTIDE SEQUENCE [LARGE SCALE GENOMIC DNA]</scope>
    <source>
        <strain evidence="20">JCM 15089</strain>
    </source>
</reference>
<dbReference type="Pfam" id="PF02563">
    <property type="entry name" value="Poly_export"/>
    <property type="match status" value="1"/>
</dbReference>
<keyword evidence="7" id="KW-0732">Signal</keyword>
<dbReference type="InterPro" id="IPR049712">
    <property type="entry name" value="Poly_export"/>
</dbReference>
<evidence type="ECO:0000256" key="8">
    <source>
        <dbReference type="ARBA" id="ARBA00023047"/>
    </source>
</evidence>
<keyword evidence="9" id="KW-0406">Ion transport</keyword>
<evidence type="ECO:0000256" key="11">
    <source>
        <dbReference type="ARBA" id="ARBA00023136"/>
    </source>
</evidence>
<evidence type="ECO:0000256" key="9">
    <source>
        <dbReference type="ARBA" id="ARBA00023065"/>
    </source>
</evidence>
<protein>
    <recommendedName>
        <fullName evidence="21">Sugar transporter</fullName>
    </recommendedName>
</protein>
<dbReference type="RefSeq" id="WP_166932409.1">
    <property type="nucleotide sequence ID" value="NZ_BAAADD010000002.1"/>
</dbReference>
<evidence type="ECO:0000256" key="13">
    <source>
        <dbReference type="ARBA" id="ARBA00023237"/>
    </source>
</evidence>
<feature type="domain" description="Soluble ligand binding" evidence="17">
    <location>
        <begin position="590"/>
        <end position="632"/>
    </location>
</feature>
<feature type="domain" description="SLBB" evidence="18">
    <location>
        <begin position="182"/>
        <end position="257"/>
    </location>
</feature>
<evidence type="ECO:0000256" key="7">
    <source>
        <dbReference type="ARBA" id="ARBA00022729"/>
    </source>
</evidence>
<evidence type="ECO:0000256" key="2">
    <source>
        <dbReference type="ARBA" id="ARBA00009450"/>
    </source>
</evidence>
<evidence type="ECO:0000256" key="15">
    <source>
        <dbReference type="SAM" id="MobiDB-lite"/>
    </source>
</evidence>
<keyword evidence="6" id="KW-0812">Transmembrane</keyword>
<sequence>MVAAVVFAAAAAAQTLPNLSPEQLQQLQQLRGSTNGNSIMPGQSLPPRETVLEPMAAPNPRLPTSRLEQILSDRAGVKLKQIGYDQLGVGRSVSLPQVGAVQDRYVLGPGDEIIVTLRGQENSEYRAVVDRDGSVVLPRINPVPAAGRTLGEFRQDVVAAIRRTYVSTEGFVTVGRLRQIGVLVSGEVGSPGMRTLTGLSTPADAVLISGGIKKSGSLRSVRVIRGGKTYIVDLYSVLTGEARASSLALTDGDRVVVPPLGRTVAVAGWVRRPGIYELAAGRSTISTRDLLALAGGLEVRGKYRLSVLRVAEDGRNRLATLESNASAIGDSDILFVQPAASQTESMATLSGGTALAGKYATGAKLSDVLKSPGALGEDPYTLFGVISRRDPVTLLRVLVPFTPVAVLNGSEDMALQSDDVVRVVSTGEARTLFTAIRQIRLRRNAAEEAEINPNLEPAENPLNAATGAAAGQQLKTAPAPAADPSMLQSNAGVNSLASLLADNGQNDIRGDRDDRDRFGLPNQNGTYPFARDNSNPYGNTYSNNDLSAADRSEERDNQPVAKDIKRVGDLAKQLKVDPLVLINFLDDRAVTVDGAVQGPGIYLVGPDADIRSLLAAAGGVSRRADKSTVEVISTTVDAGTGKSSTERRTLALTDATDAAFIVSPRDQVRVNEVYTAATSGSVTVQGQVRNGGTYRIMRGEHLSDLLHRAGGLTETAYPYGTVFLRRSAAIREQESNRRQAQEIENQLVLAMSRRDPNAKLSPDAFAAMQSYIGQIRSQKALGRVVVAADPAVLAANPASDPLLEPGDLVFVPQKPYSVAVLGEVLQPGNIPYEKGMSASDYVERAGGYTRFADENETILVLPDGSAQRVDNSWLNFGSERIPPGSTIFVARDISGIDLHQIIVDTTQIFSQLAVSAASLAVLSTQVK</sequence>
<evidence type="ECO:0008006" key="21">
    <source>
        <dbReference type="Google" id="ProtNLM"/>
    </source>
</evidence>
<dbReference type="EMBL" id="BAAADD010000002">
    <property type="protein sequence ID" value="GAA0562716.1"/>
    <property type="molecule type" value="Genomic_DNA"/>
</dbReference>
<evidence type="ECO:0000256" key="14">
    <source>
        <dbReference type="ARBA" id="ARBA00023288"/>
    </source>
</evidence>
<evidence type="ECO:0000259" key="17">
    <source>
        <dbReference type="Pfam" id="PF10531"/>
    </source>
</evidence>
<dbReference type="InterPro" id="IPR003715">
    <property type="entry name" value="Poly_export_N"/>
</dbReference>
<feature type="compositionally biased region" description="Basic and acidic residues" evidence="15">
    <location>
        <begin position="548"/>
        <end position="559"/>
    </location>
</feature>
<dbReference type="Pfam" id="PF22461">
    <property type="entry name" value="SLBB_2"/>
    <property type="match status" value="1"/>
</dbReference>
<evidence type="ECO:0000256" key="12">
    <source>
        <dbReference type="ARBA" id="ARBA00023139"/>
    </source>
</evidence>
<comment type="subcellular location">
    <subcellularLocation>
        <location evidence="1">Cell outer membrane</location>
        <topology evidence="1">Multi-pass membrane protein</topology>
    </subcellularLocation>
</comment>
<keyword evidence="12" id="KW-0564">Palmitate</keyword>
<keyword evidence="4" id="KW-1134">Transmembrane beta strand</keyword>
<dbReference type="InterPro" id="IPR019554">
    <property type="entry name" value="Soluble_ligand-bd"/>
</dbReference>
<keyword evidence="10" id="KW-0626">Porin</keyword>
<dbReference type="Pfam" id="PF10531">
    <property type="entry name" value="SLBB"/>
    <property type="match status" value="4"/>
</dbReference>
<dbReference type="Proteomes" id="UP001499951">
    <property type="component" value="Unassembled WGS sequence"/>
</dbReference>
<evidence type="ECO:0000313" key="19">
    <source>
        <dbReference type="EMBL" id="GAA0562716.1"/>
    </source>
</evidence>
<dbReference type="PANTHER" id="PTHR33619">
    <property type="entry name" value="POLYSACCHARIDE EXPORT PROTEIN GFCE-RELATED"/>
    <property type="match status" value="1"/>
</dbReference>
<evidence type="ECO:0000256" key="10">
    <source>
        <dbReference type="ARBA" id="ARBA00023114"/>
    </source>
</evidence>
<dbReference type="PANTHER" id="PTHR33619:SF3">
    <property type="entry name" value="POLYSACCHARIDE EXPORT PROTEIN GFCE-RELATED"/>
    <property type="match status" value="1"/>
</dbReference>
<feature type="domain" description="Soluble ligand binding" evidence="17">
    <location>
        <begin position="818"/>
        <end position="864"/>
    </location>
</feature>
<keyword evidence="14" id="KW-0449">Lipoprotein</keyword>
<evidence type="ECO:0000256" key="3">
    <source>
        <dbReference type="ARBA" id="ARBA00022448"/>
    </source>
</evidence>
<feature type="domain" description="Soluble ligand binding" evidence="17">
    <location>
        <begin position="264"/>
        <end position="314"/>
    </location>
</feature>
<evidence type="ECO:0000256" key="4">
    <source>
        <dbReference type="ARBA" id="ARBA00022452"/>
    </source>
</evidence>
<keyword evidence="13" id="KW-0998">Cell outer membrane</keyword>
<evidence type="ECO:0000259" key="18">
    <source>
        <dbReference type="Pfam" id="PF22461"/>
    </source>
</evidence>
<comment type="similarity">
    <text evidence="2">Belongs to the BexD/CtrA/VexA family.</text>
</comment>
<evidence type="ECO:0000256" key="6">
    <source>
        <dbReference type="ARBA" id="ARBA00022692"/>
    </source>
</evidence>
<comment type="caution">
    <text evidence="19">The sequence shown here is derived from an EMBL/GenBank/DDBJ whole genome shotgun (WGS) entry which is preliminary data.</text>
</comment>
<feature type="region of interest" description="Disordered" evidence="15">
    <location>
        <begin position="504"/>
        <end position="559"/>
    </location>
</feature>
<feature type="domain" description="Polysaccharide export protein N-terminal" evidence="16">
    <location>
        <begin position="101"/>
        <end position="167"/>
    </location>
</feature>
<gene>
    <name evidence="19" type="ORF">GCM10008942_08930</name>
</gene>
<keyword evidence="3" id="KW-0813">Transport</keyword>
<dbReference type="Gene3D" id="3.10.560.10">
    <property type="entry name" value="Outer membrane lipoprotein wza domain like"/>
    <property type="match status" value="4"/>
</dbReference>
<evidence type="ECO:0000313" key="20">
    <source>
        <dbReference type="Proteomes" id="UP001499951"/>
    </source>
</evidence>
<organism evidence="19 20">
    <name type="scientific">Rhizomicrobium electricum</name>
    <dbReference type="NCBI Taxonomy" id="480070"/>
    <lineage>
        <taxon>Bacteria</taxon>
        <taxon>Pseudomonadati</taxon>
        <taxon>Pseudomonadota</taxon>
        <taxon>Alphaproteobacteria</taxon>
        <taxon>Micropepsales</taxon>
        <taxon>Micropepsaceae</taxon>
        <taxon>Rhizomicrobium</taxon>
    </lineage>
</organism>
<keyword evidence="5" id="KW-0762">Sugar transport</keyword>
<feature type="compositionally biased region" description="Polar residues" evidence="15">
    <location>
        <begin position="521"/>
        <end position="546"/>
    </location>
</feature>
<keyword evidence="8" id="KW-0625">Polysaccharide transport</keyword>
<accession>A0ABP3P927</accession>
<name>A0ABP3P927_9PROT</name>
<evidence type="ECO:0000256" key="5">
    <source>
        <dbReference type="ARBA" id="ARBA00022597"/>
    </source>
</evidence>
<feature type="compositionally biased region" description="Basic and acidic residues" evidence="15">
    <location>
        <begin position="508"/>
        <end position="518"/>
    </location>
</feature>
<evidence type="ECO:0000256" key="1">
    <source>
        <dbReference type="ARBA" id="ARBA00004571"/>
    </source>
</evidence>
<dbReference type="InterPro" id="IPR054765">
    <property type="entry name" value="SLBB_dom"/>
</dbReference>
<feature type="domain" description="Soluble ligand binding" evidence="17">
    <location>
        <begin position="682"/>
        <end position="717"/>
    </location>
</feature>
<keyword evidence="11" id="KW-0472">Membrane</keyword>
<evidence type="ECO:0000259" key="16">
    <source>
        <dbReference type="Pfam" id="PF02563"/>
    </source>
</evidence>
<proteinExistence type="inferred from homology"/>